<evidence type="ECO:0000256" key="12">
    <source>
        <dbReference type="SAM" id="MobiDB-lite"/>
    </source>
</evidence>
<dbReference type="EMBL" id="HBGN01029022">
    <property type="protein sequence ID" value="CAD9345180.1"/>
    <property type="molecule type" value="Transcribed_RNA"/>
</dbReference>
<dbReference type="GO" id="GO:0019786">
    <property type="term" value="F:protein-phosphatidylethanolamide deconjugating activity"/>
    <property type="evidence" value="ECO:0007669"/>
    <property type="project" value="InterPro"/>
</dbReference>
<accession>A0A7S2EM12</accession>
<evidence type="ECO:0000256" key="10">
    <source>
        <dbReference type="ARBA" id="ARBA00029362"/>
    </source>
</evidence>
<evidence type="ECO:0000256" key="8">
    <source>
        <dbReference type="ARBA" id="ARBA00022927"/>
    </source>
</evidence>
<dbReference type="InterPro" id="IPR038765">
    <property type="entry name" value="Papain-like_cys_pep_sf"/>
</dbReference>
<keyword evidence="3" id="KW-0813">Transport</keyword>
<comment type="catalytic activity">
    <reaction evidence="10">
        <text>[protein]-C-terminal L-amino acid-glycyl-phosphatidylethanolamide + H2O = [protein]-C-terminal L-amino acid-glycine + a 1,2-diacyl-sn-glycero-3-phosphoethanolamine</text>
        <dbReference type="Rhea" id="RHEA:67548"/>
        <dbReference type="Rhea" id="RHEA-COMP:17323"/>
        <dbReference type="Rhea" id="RHEA-COMP:17324"/>
        <dbReference type="ChEBI" id="CHEBI:15377"/>
        <dbReference type="ChEBI" id="CHEBI:64612"/>
        <dbReference type="ChEBI" id="CHEBI:172940"/>
        <dbReference type="ChEBI" id="CHEBI:172941"/>
    </reaction>
    <physiologicalReaction direction="left-to-right" evidence="10">
        <dbReference type="Rhea" id="RHEA:67549"/>
    </physiologicalReaction>
</comment>
<name>A0A7S2EM12_9STRA</name>
<gene>
    <name evidence="14" type="ORF">DBRI1063_LOCUS18711</name>
</gene>
<evidence type="ECO:0000313" key="14">
    <source>
        <dbReference type="EMBL" id="CAD9345180.1"/>
    </source>
</evidence>
<evidence type="ECO:0000256" key="11">
    <source>
        <dbReference type="RuleBase" id="RU363115"/>
    </source>
</evidence>
<dbReference type="Pfam" id="PF03416">
    <property type="entry name" value="Peptidase_C54"/>
    <property type="match status" value="1"/>
</dbReference>
<dbReference type="GO" id="GO:0016485">
    <property type="term" value="P:protein processing"/>
    <property type="evidence" value="ECO:0007669"/>
    <property type="project" value="TreeGrafter"/>
</dbReference>
<evidence type="ECO:0000259" key="13">
    <source>
        <dbReference type="Pfam" id="PF03416"/>
    </source>
</evidence>
<feature type="region of interest" description="Disordered" evidence="12">
    <location>
        <begin position="425"/>
        <end position="447"/>
    </location>
</feature>
<dbReference type="SUPFAM" id="SSF54001">
    <property type="entry name" value="Cysteine proteinases"/>
    <property type="match status" value="1"/>
</dbReference>
<evidence type="ECO:0000256" key="2">
    <source>
        <dbReference type="ARBA" id="ARBA00010958"/>
    </source>
</evidence>
<keyword evidence="8 11" id="KW-0653">Protein transport</keyword>
<keyword evidence="6 11" id="KW-0378">Hydrolase</keyword>
<dbReference type="EC" id="3.4.22.-" evidence="11"/>
<feature type="compositionally biased region" description="Acidic residues" evidence="12">
    <location>
        <begin position="15"/>
        <end position="32"/>
    </location>
</feature>
<feature type="domain" description="Peptidase C54 catalytic" evidence="13">
    <location>
        <begin position="76"/>
        <end position="376"/>
    </location>
</feature>
<comment type="subcellular location">
    <subcellularLocation>
        <location evidence="1 11">Cytoplasm</location>
    </subcellularLocation>
</comment>
<dbReference type="GO" id="GO:0015031">
    <property type="term" value="P:protein transport"/>
    <property type="evidence" value="ECO:0007669"/>
    <property type="project" value="UniProtKB-KW"/>
</dbReference>
<keyword evidence="9 11" id="KW-0072">Autophagy</keyword>
<dbReference type="GO" id="GO:0004197">
    <property type="term" value="F:cysteine-type endopeptidase activity"/>
    <property type="evidence" value="ECO:0007669"/>
    <property type="project" value="TreeGrafter"/>
</dbReference>
<reference evidence="14" key="1">
    <citation type="submission" date="2021-01" db="EMBL/GenBank/DDBJ databases">
        <authorList>
            <person name="Corre E."/>
            <person name="Pelletier E."/>
            <person name="Niang G."/>
            <person name="Scheremetjew M."/>
            <person name="Finn R."/>
            <person name="Kale V."/>
            <person name="Holt S."/>
            <person name="Cochrane G."/>
            <person name="Meng A."/>
            <person name="Brown T."/>
            <person name="Cohen L."/>
        </authorList>
    </citation>
    <scope>NUCLEOTIDE SEQUENCE</scope>
    <source>
        <strain evidence="14">Pop2</strain>
    </source>
</reference>
<evidence type="ECO:0000256" key="6">
    <source>
        <dbReference type="ARBA" id="ARBA00022801"/>
    </source>
</evidence>
<dbReference type="GO" id="GO:0000423">
    <property type="term" value="P:mitophagy"/>
    <property type="evidence" value="ECO:0007669"/>
    <property type="project" value="TreeGrafter"/>
</dbReference>
<dbReference type="PANTHER" id="PTHR22624">
    <property type="entry name" value="CYSTEINE PROTEASE ATG4"/>
    <property type="match status" value="1"/>
</dbReference>
<evidence type="ECO:0000256" key="4">
    <source>
        <dbReference type="ARBA" id="ARBA00022490"/>
    </source>
</evidence>
<dbReference type="AlphaFoldDB" id="A0A7S2EM12"/>
<keyword evidence="4 11" id="KW-0963">Cytoplasm</keyword>
<comment type="similarity">
    <text evidence="2 11">Belongs to the peptidase C54 family.</text>
</comment>
<dbReference type="GO" id="GO:0005737">
    <property type="term" value="C:cytoplasm"/>
    <property type="evidence" value="ECO:0007669"/>
    <property type="project" value="UniProtKB-SubCell"/>
</dbReference>
<comment type="function">
    <text evidence="11">Cysteine protease that plays a key role in autophagy by mediating both proteolytic activation and delipidation of ATG8 family proteins.</text>
</comment>
<feature type="compositionally biased region" description="Acidic residues" evidence="12">
    <location>
        <begin position="433"/>
        <end position="447"/>
    </location>
</feature>
<keyword evidence="5 11" id="KW-0645">Protease</keyword>
<dbReference type="GO" id="GO:0000045">
    <property type="term" value="P:autophagosome assembly"/>
    <property type="evidence" value="ECO:0007669"/>
    <property type="project" value="TreeGrafter"/>
</dbReference>
<evidence type="ECO:0000256" key="5">
    <source>
        <dbReference type="ARBA" id="ARBA00022670"/>
    </source>
</evidence>
<evidence type="ECO:0000256" key="7">
    <source>
        <dbReference type="ARBA" id="ARBA00022807"/>
    </source>
</evidence>
<feature type="region of interest" description="Disordered" evidence="12">
    <location>
        <begin position="1"/>
        <end position="50"/>
    </location>
</feature>
<evidence type="ECO:0000256" key="9">
    <source>
        <dbReference type="ARBA" id="ARBA00023006"/>
    </source>
</evidence>
<dbReference type="GO" id="GO:0034727">
    <property type="term" value="P:piecemeal microautophagy of the nucleus"/>
    <property type="evidence" value="ECO:0007669"/>
    <property type="project" value="TreeGrafter"/>
</dbReference>
<dbReference type="PANTHER" id="PTHR22624:SF49">
    <property type="entry name" value="CYSTEINE PROTEASE"/>
    <property type="match status" value="1"/>
</dbReference>
<dbReference type="GO" id="GO:0035973">
    <property type="term" value="P:aggrephagy"/>
    <property type="evidence" value="ECO:0007669"/>
    <property type="project" value="TreeGrafter"/>
</dbReference>
<dbReference type="InterPro" id="IPR005078">
    <property type="entry name" value="Peptidase_C54"/>
</dbReference>
<organism evidence="14">
    <name type="scientific">Ditylum brightwellii</name>
    <dbReference type="NCBI Taxonomy" id="49249"/>
    <lineage>
        <taxon>Eukaryota</taxon>
        <taxon>Sar</taxon>
        <taxon>Stramenopiles</taxon>
        <taxon>Ochrophyta</taxon>
        <taxon>Bacillariophyta</taxon>
        <taxon>Mediophyceae</taxon>
        <taxon>Lithodesmiophycidae</taxon>
        <taxon>Lithodesmiales</taxon>
        <taxon>Lithodesmiaceae</taxon>
        <taxon>Ditylum</taxon>
    </lineage>
</organism>
<protein>
    <recommendedName>
        <fullName evidence="11">Cysteine protease</fullName>
        <ecNumber evidence="11">3.4.22.-</ecNumber>
    </recommendedName>
</protein>
<keyword evidence="7" id="KW-0788">Thiol protease</keyword>
<dbReference type="InterPro" id="IPR046792">
    <property type="entry name" value="Peptidase_C54_cat"/>
</dbReference>
<evidence type="ECO:0000256" key="1">
    <source>
        <dbReference type="ARBA" id="ARBA00004496"/>
    </source>
</evidence>
<evidence type="ECO:0000256" key="3">
    <source>
        <dbReference type="ARBA" id="ARBA00022448"/>
    </source>
</evidence>
<sequence length="447" mass="49623">MEEELVEVGDYFLEKDEEEEDDEEVSDDEECCLDGRSVGSDNSDRPDRSLDGGGVYMLGRQYIDMDDFLLKRQYESSLFWFTYRKDFAEMAPYGITSDAGWGCMLRAAQMLLSHALRRHYRGPDWRPPLPLKARRAEVFVSALLTWMADATHPSCAYSIHRMVAAGLPLKMLPGEWYGPTTAAHVIAALTSSHLEHSKQLTTHVASHGALCKHALHSLMGPDVTTSQDSLSHPLQITNAQSPPPTHWNTALLLILPLRLGLNSFDHKNYSTTLAHTFSLPQSLGFLGGSPRHALWFYAANADGSTLYGLDPHTVQAAPSLSPPSLSHHHHPIHLSDDYLCSLHTTKPATMDMTKLDPSLALAFYCQDHADFTNLCTSLQNLNNSCTKQKKPILFDVVERLPDYTNVTDVMAELAGAADSFSCDADLPAGKREEEDDGLSDEDDYVML</sequence>
<proteinExistence type="inferred from homology"/>